<name>A0ABY5LAK3_9SPHN</name>
<evidence type="ECO:0000313" key="2">
    <source>
        <dbReference type="EMBL" id="UUL83452.1"/>
    </source>
</evidence>
<dbReference type="Proteomes" id="UP001058533">
    <property type="component" value="Chromosome"/>
</dbReference>
<protein>
    <recommendedName>
        <fullName evidence="4">SPW repeat-containing protein</fullName>
    </recommendedName>
</protein>
<evidence type="ECO:0000313" key="3">
    <source>
        <dbReference type="Proteomes" id="UP001058533"/>
    </source>
</evidence>
<feature type="transmembrane region" description="Helical" evidence="1">
    <location>
        <begin position="37"/>
        <end position="60"/>
    </location>
</feature>
<organism evidence="2 3">
    <name type="scientific">Sphingomonas qomolangmaensis</name>
    <dbReference type="NCBI Taxonomy" id="2918765"/>
    <lineage>
        <taxon>Bacteria</taxon>
        <taxon>Pseudomonadati</taxon>
        <taxon>Pseudomonadota</taxon>
        <taxon>Alphaproteobacteria</taxon>
        <taxon>Sphingomonadales</taxon>
        <taxon>Sphingomonadaceae</taxon>
        <taxon>Sphingomonas</taxon>
    </lineage>
</organism>
<evidence type="ECO:0008006" key="4">
    <source>
        <dbReference type="Google" id="ProtNLM"/>
    </source>
</evidence>
<feature type="transmembrane region" description="Helical" evidence="1">
    <location>
        <begin position="12"/>
        <end position="31"/>
    </location>
</feature>
<evidence type="ECO:0000256" key="1">
    <source>
        <dbReference type="SAM" id="Phobius"/>
    </source>
</evidence>
<feature type="transmembrane region" description="Helical" evidence="1">
    <location>
        <begin position="67"/>
        <end position="83"/>
    </location>
</feature>
<keyword evidence="1" id="KW-0812">Transmembrane</keyword>
<keyword evidence="1" id="KW-1133">Transmembrane helix</keyword>
<dbReference type="EMBL" id="CP101740">
    <property type="protein sequence ID" value="UUL83452.1"/>
    <property type="molecule type" value="Genomic_DNA"/>
</dbReference>
<gene>
    <name evidence="2" type="ORF">NMP03_04275</name>
</gene>
<reference evidence="2" key="1">
    <citation type="submission" date="2022-07" db="EMBL/GenBank/DDBJ databases">
        <title>Sphingomonas sp. nov., a novel bacterium isolated from the north slope of the Mount Everest.</title>
        <authorList>
            <person name="Cui X."/>
            <person name="Liu Y."/>
        </authorList>
    </citation>
    <scope>NUCLEOTIDE SEQUENCE</scope>
    <source>
        <strain evidence="2">S5-59</strain>
    </source>
</reference>
<keyword evidence="1" id="KW-0472">Membrane</keyword>
<sequence>MNWNQRDRRTIITVAVIALWPIIGLAVALIAGGSTGAWTALAIALVPVLGGLAALWFLFVNRMEMEHAALGLVFGLPVLIYAFGVWPAVAVLAVSAVMRLIGAAIAARRAPPPATLPMSAR</sequence>
<keyword evidence="3" id="KW-1185">Reference proteome</keyword>
<dbReference type="RefSeq" id="WP_256507291.1">
    <property type="nucleotide sequence ID" value="NZ_CP101740.1"/>
</dbReference>
<proteinExistence type="predicted"/>
<accession>A0ABY5LAK3</accession>